<evidence type="ECO:0000313" key="1">
    <source>
        <dbReference type="EMBL" id="MFC0622996.1"/>
    </source>
</evidence>
<organism evidence="1 2">
    <name type="scientific">Kribbella deserti</name>
    <dbReference type="NCBI Taxonomy" id="1926257"/>
    <lineage>
        <taxon>Bacteria</taxon>
        <taxon>Bacillati</taxon>
        <taxon>Actinomycetota</taxon>
        <taxon>Actinomycetes</taxon>
        <taxon>Propionibacteriales</taxon>
        <taxon>Kribbellaceae</taxon>
        <taxon>Kribbella</taxon>
    </lineage>
</organism>
<reference evidence="1 2" key="1">
    <citation type="submission" date="2024-09" db="EMBL/GenBank/DDBJ databases">
        <authorList>
            <person name="Sun Q."/>
            <person name="Mori K."/>
        </authorList>
    </citation>
    <scope>NUCLEOTIDE SEQUENCE [LARGE SCALE GENOMIC DNA]</scope>
    <source>
        <strain evidence="1 2">CGMCC 1.15906</strain>
    </source>
</reference>
<evidence type="ECO:0008006" key="3">
    <source>
        <dbReference type="Google" id="ProtNLM"/>
    </source>
</evidence>
<keyword evidence="2" id="KW-1185">Reference proteome</keyword>
<gene>
    <name evidence="1" type="ORF">ACFFGN_02920</name>
</gene>
<dbReference type="EMBL" id="JBHLTC010000002">
    <property type="protein sequence ID" value="MFC0622996.1"/>
    <property type="molecule type" value="Genomic_DNA"/>
</dbReference>
<evidence type="ECO:0000313" key="2">
    <source>
        <dbReference type="Proteomes" id="UP001589890"/>
    </source>
</evidence>
<sequence>MSPLPPRPPGALDASPPDRTVDLPAGAIADLAVAVWRLDAKLAGDAPGRRQAQAVRDALTDAGVETQAYDGVDFDPGLAIRVLAFQPTAGLRQERILETVRPAVSVRGAILTLAEVIVGVPAEEESA</sequence>
<protein>
    <recommendedName>
        <fullName evidence="3">Asp23/Gls24 family envelope stress response protein</fullName>
    </recommendedName>
</protein>
<dbReference type="RefSeq" id="WP_380043687.1">
    <property type="nucleotide sequence ID" value="NZ_JBHLTC010000002.1"/>
</dbReference>
<dbReference type="Proteomes" id="UP001589890">
    <property type="component" value="Unassembled WGS sequence"/>
</dbReference>
<comment type="caution">
    <text evidence="1">The sequence shown here is derived from an EMBL/GenBank/DDBJ whole genome shotgun (WGS) entry which is preliminary data.</text>
</comment>
<proteinExistence type="predicted"/>
<name>A0ABV6QEE2_9ACTN</name>
<accession>A0ABV6QEE2</accession>